<dbReference type="Proteomes" id="UP000253075">
    <property type="component" value="Unassembled WGS sequence"/>
</dbReference>
<dbReference type="eggNOG" id="COG2246">
    <property type="taxonomic scope" value="Bacteria"/>
</dbReference>
<keyword evidence="5 6" id="KW-0472">Membrane</keyword>
<feature type="transmembrane region" description="Helical" evidence="6">
    <location>
        <begin position="73"/>
        <end position="93"/>
    </location>
</feature>
<feature type="transmembrane region" description="Helical" evidence="6">
    <location>
        <begin position="41"/>
        <end position="61"/>
    </location>
</feature>
<reference evidence="10" key="3">
    <citation type="submission" date="2018-02" db="EMBL/GenBank/DDBJ databases">
        <title>Phenotypic characterization and whole genome analysis of multidrug-resistant, extended-spectrum beta-lactamase-producing bacteria isolated from dogs in Germany.</title>
        <authorList>
            <person name="Williamson C."/>
        </authorList>
    </citation>
    <scope>NUCLEOTIDE SEQUENCE [LARGE SCALE GENOMIC DNA]</scope>
    <source>
        <strain evidence="10">AFG_SD03_1510_Ahy_093</strain>
    </source>
</reference>
<evidence type="ECO:0000256" key="4">
    <source>
        <dbReference type="ARBA" id="ARBA00022989"/>
    </source>
</evidence>
<dbReference type="GO" id="GO:0005886">
    <property type="term" value="C:plasma membrane"/>
    <property type="evidence" value="ECO:0007669"/>
    <property type="project" value="TreeGrafter"/>
</dbReference>
<feature type="domain" description="GtrA/DPMS transmembrane" evidence="7">
    <location>
        <begin position="12"/>
        <end position="122"/>
    </location>
</feature>
<dbReference type="Pfam" id="PF04138">
    <property type="entry name" value="GtrA_DPMS_TM"/>
    <property type="match status" value="1"/>
</dbReference>
<reference evidence="9" key="4">
    <citation type="submission" date="2018-02" db="EMBL/GenBank/DDBJ databases">
        <authorList>
            <person name="Williamson C."/>
        </authorList>
    </citation>
    <scope>NUCLEOTIDE SEQUENCE</scope>
    <source>
        <strain evidence="9">AFG_SD03_1510_Ahy_093</strain>
    </source>
</reference>
<name>A0A081UU14_AERHY</name>
<feature type="transmembrane region" description="Helical" evidence="6">
    <location>
        <begin position="12"/>
        <end position="35"/>
    </location>
</feature>
<comment type="subcellular location">
    <subcellularLocation>
        <location evidence="1">Membrane</location>
        <topology evidence="1">Multi-pass membrane protein</topology>
    </subcellularLocation>
</comment>
<comment type="caution">
    <text evidence="8">The sequence shown here is derived from an EMBL/GenBank/DDBJ whole genome shotgun (WGS) entry which is preliminary data.</text>
</comment>
<reference evidence="9 10" key="2">
    <citation type="journal article" date="2018" name="PLoS ONE">
        <title>Phenotypic characterization and whole genome analysis of extended-spectrum beta-lactamase-producing bacteria isolated from dogs in Germany.</title>
        <authorList>
            <person name="Boehmer T."/>
            <person name="Vogler A.J."/>
            <person name="Thomas A."/>
            <person name="Sauer S."/>
            <person name="Hergenroether M."/>
            <person name="Straubinger R.K."/>
            <person name="Birdsell D."/>
            <person name="Keim P."/>
            <person name="Sahl J.W."/>
            <person name="Williamson C.H."/>
            <person name="Riehm J.M."/>
        </authorList>
    </citation>
    <scope>NUCLEOTIDE SEQUENCE [LARGE SCALE GENOMIC DNA]</scope>
    <source>
        <strain evidence="9 10">AFG_SD03_1510_Ahy_093</strain>
    </source>
</reference>
<reference evidence="8" key="1">
    <citation type="journal article" date="2018" name="Genome Biol.">
        <title>SKESA: strategic k-mer extension for scrupulous assemblies.</title>
        <authorList>
            <person name="Souvorov A."/>
            <person name="Agarwala R."/>
            <person name="Lipman D.J."/>
        </authorList>
    </citation>
    <scope>NUCLEOTIDE SEQUENCE</scope>
    <source>
        <strain evidence="8">OLC2673_Aeromonas</strain>
    </source>
</reference>
<protein>
    <submittedName>
        <fullName evidence="8">GtrA family protein</fullName>
    </submittedName>
</protein>
<dbReference type="GeneID" id="4490593"/>
<organism evidence="8 11">
    <name type="scientific">Aeromonas hydrophila</name>
    <dbReference type="NCBI Taxonomy" id="644"/>
    <lineage>
        <taxon>Bacteria</taxon>
        <taxon>Pseudomonadati</taxon>
        <taxon>Pseudomonadota</taxon>
        <taxon>Gammaproteobacteria</taxon>
        <taxon>Aeromonadales</taxon>
        <taxon>Aeromonadaceae</taxon>
        <taxon>Aeromonas</taxon>
    </lineage>
</organism>
<evidence type="ECO:0000256" key="2">
    <source>
        <dbReference type="ARBA" id="ARBA00009399"/>
    </source>
</evidence>
<evidence type="ECO:0000256" key="3">
    <source>
        <dbReference type="ARBA" id="ARBA00022692"/>
    </source>
</evidence>
<evidence type="ECO:0000313" key="10">
    <source>
        <dbReference type="Proteomes" id="UP000253075"/>
    </source>
</evidence>
<evidence type="ECO:0000259" key="7">
    <source>
        <dbReference type="Pfam" id="PF04138"/>
    </source>
</evidence>
<sequence>MISREEFWRLVRFGFVGGGATLVDLGTSIALFHTWPTISEHLVTTLAFAIAFWFSFFGHRYITFQKQGAASKFLLVALFSLAVRNLILSGLLFAGLSGLLPVVIATLTVTVLTYLLSRIWVFA</sequence>
<proteinExistence type="inferred from homology"/>
<evidence type="ECO:0000256" key="1">
    <source>
        <dbReference type="ARBA" id="ARBA00004141"/>
    </source>
</evidence>
<dbReference type="GO" id="GO:0000271">
    <property type="term" value="P:polysaccharide biosynthetic process"/>
    <property type="evidence" value="ECO:0007669"/>
    <property type="project" value="InterPro"/>
</dbReference>
<evidence type="ECO:0000256" key="5">
    <source>
        <dbReference type="ARBA" id="ARBA00023136"/>
    </source>
</evidence>
<dbReference type="EMBL" id="PUTQ01000013">
    <property type="protein sequence ID" value="RCF49537.1"/>
    <property type="molecule type" value="Genomic_DNA"/>
</dbReference>
<evidence type="ECO:0000313" key="9">
    <source>
        <dbReference type="EMBL" id="RCF49537.1"/>
    </source>
</evidence>
<evidence type="ECO:0000313" key="11">
    <source>
        <dbReference type="Proteomes" id="UP000859505"/>
    </source>
</evidence>
<dbReference type="RefSeq" id="WP_005303379.1">
    <property type="nucleotide sequence ID" value="NZ_AP019193.1"/>
</dbReference>
<dbReference type="InterPro" id="IPR007267">
    <property type="entry name" value="GtrA_DPMS_TM"/>
</dbReference>
<dbReference type="KEGG" id="ahi:VU14_16590"/>
<feature type="transmembrane region" description="Helical" evidence="6">
    <location>
        <begin position="99"/>
        <end position="121"/>
    </location>
</feature>
<dbReference type="AlphaFoldDB" id="A0A081UU14"/>
<evidence type="ECO:0000256" key="6">
    <source>
        <dbReference type="SAM" id="Phobius"/>
    </source>
</evidence>
<dbReference type="OMA" id="WFSFFGH"/>
<dbReference type="InterPro" id="IPR051401">
    <property type="entry name" value="GtrA_CellWall_Glycosyl"/>
</dbReference>
<comment type="similarity">
    <text evidence="2">Belongs to the GtrA family.</text>
</comment>
<dbReference type="PANTHER" id="PTHR38459:SF1">
    <property type="entry name" value="PROPHAGE BACTOPRENOL-LINKED GLUCOSE TRANSLOCASE HOMOLOG"/>
    <property type="match status" value="1"/>
</dbReference>
<gene>
    <name evidence="9" type="ORF">C6C11_10485</name>
    <name evidence="8" type="ORF">JAJ28_003906</name>
</gene>
<keyword evidence="3 6" id="KW-0812">Transmembrane</keyword>
<evidence type="ECO:0000313" key="8">
    <source>
        <dbReference type="EMBL" id="HAT6346108.1"/>
    </source>
</evidence>
<dbReference type="Proteomes" id="UP000859505">
    <property type="component" value="Unassembled WGS sequence"/>
</dbReference>
<accession>A0A081UU14</accession>
<dbReference type="EMBL" id="DACTUL010000042">
    <property type="protein sequence ID" value="HAT6346108.1"/>
    <property type="molecule type" value="Genomic_DNA"/>
</dbReference>
<dbReference type="KEGG" id="ahh:RY45_06515"/>
<reference evidence="8" key="5">
    <citation type="submission" date="2020-01" db="EMBL/GenBank/DDBJ databases">
        <authorList>
            <consortium name="NCBI Pathogen Detection Project"/>
        </authorList>
    </citation>
    <scope>NUCLEOTIDE SEQUENCE</scope>
    <source>
        <strain evidence="8">OLC2673_Aeromonas</strain>
    </source>
</reference>
<keyword evidence="4 6" id="KW-1133">Transmembrane helix</keyword>
<dbReference type="PANTHER" id="PTHR38459">
    <property type="entry name" value="PROPHAGE BACTOPRENOL-LINKED GLUCOSE TRANSLOCASE HOMOLOG"/>
    <property type="match status" value="1"/>
</dbReference>